<evidence type="ECO:0000313" key="2">
    <source>
        <dbReference type="Proteomes" id="UP001469553"/>
    </source>
</evidence>
<name>A0ABV0XJ31_9TELE</name>
<feature type="non-terminal residue" evidence="1">
    <location>
        <position position="79"/>
    </location>
</feature>
<gene>
    <name evidence="1" type="ORF">AMECASPLE_030841</name>
</gene>
<organism evidence="1 2">
    <name type="scientific">Ameca splendens</name>
    <dbReference type="NCBI Taxonomy" id="208324"/>
    <lineage>
        <taxon>Eukaryota</taxon>
        <taxon>Metazoa</taxon>
        <taxon>Chordata</taxon>
        <taxon>Craniata</taxon>
        <taxon>Vertebrata</taxon>
        <taxon>Euteleostomi</taxon>
        <taxon>Actinopterygii</taxon>
        <taxon>Neopterygii</taxon>
        <taxon>Teleostei</taxon>
        <taxon>Neoteleostei</taxon>
        <taxon>Acanthomorphata</taxon>
        <taxon>Ovalentaria</taxon>
        <taxon>Atherinomorphae</taxon>
        <taxon>Cyprinodontiformes</taxon>
        <taxon>Goodeidae</taxon>
        <taxon>Ameca</taxon>
    </lineage>
</organism>
<keyword evidence="2" id="KW-1185">Reference proteome</keyword>
<protein>
    <submittedName>
        <fullName evidence="1">Uncharacterized protein</fullName>
    </submittedName>
</protein>
<comment type="caution">
    <text evidence="1">The sequence shown here is derived from an EMBL/GenBank/DDBJ whole genome shotgun (WGS) entry which is preliminary data.</text>
</comment>
<proteinExistence type="predicted"/>
<dbReference type="EMBL" id="JAHRIP010003741">
    <property type="protein sequence ID" value="MEQ2281481.1"/>
    <property type="molecule type" value="Genomic_DNA"/>
</dbReference>
<dbReference type="Proteomes" id="UP001469553">
    <property type="component" value="Unassembled WGS sequence"/>
</dbReference>
<evidence type="ECO:0000313" key="1">
    <source>
        <dbReference type="EMBL" id="MEQ2281481.1"/>
    </source>
</evidence>
<accession>A0ABV0XJ31</accession>
<reference evidence="1 2" key="1">
    <citation type="submission" date="2021-06" db="EMBL/GenBank/DDBJ databases">
        <authorList>
            <person name="Palmer J.M."/>
        </authorList>
    </citation>
    <scope>NUCLEOTIDE SEQUENCE [LARGE SCALE GENOMIC DNA]</scope>
    <source>
        <strain evidence="1 2">AS_MEX2019</strain>
        <tissue evidence="1">Muscle</tissue>
    </source>
</reference>
<sequence>MRETSYYYIVHCDVRAATPPILSAPSDTDCSNIEGVCPLSCENDDLSCFLVDNNGFILLSKERNDVSLTRHADLVVNFN</sequence>